<dbReference type="GO" id="GO:1902600">
    <property type="term" value="P:proton transmembrane transport"/>
    <property type="evidence" value="ECO:0007669"/>
    <property type="project" value="TreeGrafter"/>
</dbReference>
<keyword evidence="9" id="KW-0067">ATP-binding</keyword>
<dbReference type="GO" id="GO:0005886">
    <property type="term" value="C:plasma membrane"/>
    <property type="evidence" value="ECO:0007669"/>
    <property type="project" value="UniProtKB-SubCell"/>
</dbReference>
<dbReference type="OMA" id="ICNCMTL"/>
<dbReference type="InterPro" id="IPR059000">
    <property type="entry name" value="ATPase_P-type_domA"/>
</dbReference>
<dbReference type="Gene3D" id="3.40.1110.10">
    <property type="entry name" value="Calcium-transporting ATPase, cytoplasmic domain N"/>
    <property type="match status" value="1"/>
</dbReference>
<evidence type="ECO:0000256" key="10">
    <source>
        <dbReference type="ARBA" id="ARBA00022958"/>
    </source>
</evidence>
<evidence type="ECO:0000256" key="16">
    <source>
        <dbReference type="SAM" id="Phobius"/>
    </source>
</evidence>
<dbReference type="Gene3D" id="1.20.1110.10">
    <property type="entry name" value="Calcium-transporting ATPase, transmembrane domain"/>
    <property type="match status" value="1"/>
</dbReference>
<comment type="similarity">
    <text evidence="2">Belongs to the cation transport ATPase (P-type) (TC 3.A.3) family. Type IIC subfamily.</text>
</comment>
<dbReference type="SUPFAM" id="SSF56784">
    <property type="entry name" value="HAD-like"/>
    <property type="match status" value="1"/>
</dbReference>
<dbReference type="InterPro" id="IPR023299">
    <property type="entry name" value="ATPase_P-typ_cyto_dom_N"/>
</dbReference>
<name>F2UGG2_SALR5</name>
<evidence type="ECO:0000256" key="2">
    <source>
        <dbReference type="ARBA" id="ARBA00006934"/>
    </source>
</evidence>
<dbReference type="GO" id="GO:0005524">
    <property type="term" value="F:ATP binding"/>
    <property type="evidence" value="ECO:0007669"/>
    <property type="project" value="UniProtKB-KW"/>
</dbReference>
<proteinExistence type="inferred from homology"/>
<dbReference type="SUPFAM" id="SSF81660">
    <property type="entry name" value="Metal cation-transporting ATPase, ATP-binding domain N"/>
    <property type="match status" value="1"/>
</dbReference>
<dbReference type="GO" id="GO:0036376">
    <property type="term" value="P:sodium ion export across plasma membrane"/>
    <property type="evidence" value="ECO:0007669"/>
    <property type="project" value="TreeGrafter"/>
</dbReference>
<evidence type="ECO:0000256" key="5">
    <source>
        <dbReference type="ARBA" id="ARBA00022538"/>
    </source>
</evidence>
<dbReference type="KEGG" id="sre:PTSG_07829"/>
<feature type="transmembrane region" description="Helical" evidence="16">
    <location>
        <begin position="389"/>
        <end position="416"/>
    </location>
</feature>
<feature type="transmembrane region" description="Helical" evidence="16">
    <location>
        <begin position="1044"/>
        <end position="1063"/>
    </location>
</feature>
<dbReference type="PROSITE" id="PS00154">
    <property type="entry name" value="ATPASE_E1_E2"/>
    <property type="match status" value="1"/>
</dbReference>
<dbReference type="SFLD" id="SFLDG00002">
    <property type="entry name" value="C1.7:_P-type_atpase_like"/>
    <property type="match status" value="1"/>
</dbReference>
<gene>
    <name evidence="18" type="ORF">PTSG_07829</name>
</gene>
<dbReference type="Pfam" id="PF00689">
    <property type="entry name" value="Cation_ATPase_C"/>
    <property type="match status" value="1"/>
</dbReference>
<evidence type="ECO:0000256" key="6">
    <source>
        <dbReference type="ARBA" id="ARBA00022553"/>
    </source>
</evidence>
<dbReference type="GO" id="GO:1990573">
    <property type="term" value="P:potassium ion import across plasma membrane"/>
    <property type="evidence" value="ECO:0007669"/>
    <property type="project" value="TreeGrafter"/>
</dbReference>
<feature type="transmembrane region" description="Helical" evidence="16">
    <location>
        <begin position="164"/>
        <end position="184"/>
    </location>
</feature>
<keyword evidence="13" id="KW-0406">Ion transport</keyword>
<dbReference type="SFLD" id="SFLDF00027">
    <property type="entry name" value="p-type_atpase"/>
    <property type="match status" value="1"/>
</dbReference>
<dbReference type="InterPro" id="IPR023298">
    <property type="entry name" value="ATPase_P-typ_TM_dom_sf"/>
</dbReference>
<keyword evidence="7 16" id="KW-0812">Transmembrane</keyword>
<dbReference type="Proteomes" id="UP000007799">
    <property type="component" value="Unassembled WGS sequence"/>
</dbReference>
<keyword evidence="19" id="KW-1185">Reference proteome</keyword>
<evidence type="ECO:0000256" key="9">
    <source>
        <dbReference type="ARBA" id="ARBA00022840"/>
    </source>
</evidence>
<dbReference type="FunFam" id="1.20.1110.10:FF:000038">
    <property type="entry name" value="Sodium/potassium-transporting ATPase subunit alpha"/>
    <property type="match status" value="1"/>
</dbReference>
<feature type="transmembrane region" description="Helical" evidence="16">
    <location>
        <begin position="943"/>
        <end position="962"/>
    </location>
</feature>
<dbReference type="InterPro" id="IPR004014">
    <property type="entry name" value="ATPase_P-typ_cation-transptr_N"/>
</dbReference>
<evidence type="ECO:0000256" key="1">
    <source>
        <dbReference type="ARBA" id="ARBA00004651"/>
    </source>
</evidence>
<accession>F2UGG2</accession>
<evidence type="ECO:0000256" key="14">
    <source>
        <dbReference type="ARBA" id="ARBA00023136"/>
    </source>
</evidence>
<dbReference type="InterPro" id="IPR008250">
    <property type="entry name" value="ATPase_P-typ_transduc_dom_A_sf"/>
</dbReference>
<evidence type="ECO:0000256" key="8">
    <source>
        <dbReference type="ARBA" id="ARBA00022741"/>
    </source>
</evidence>
<protein>
    <submittedName>
        <fullName evidence="18">Sodium/potassium-transporting ATPase subunit alpha-B</fullName>
    </submittedName>
</protein>
<dbReference type="GeneID" id="16072194"/>
<evidence type="ECO:0000313" key="19">
    <source>
        <dbReference type="Proteomes" id="UP000007799"/>
    </source>
</evidence>
<evidence type="ECO:0000256" key="4">
    <source>
        <dbReference type="ARBA" id="ARBA00022475"/>
    </source>
</evidence>
<dbReference type="FunFam" id="3.40.50.1000:FF:000083">
    <property type="entry name" value="Sodium/potassium-transporting ATPase subunit alpha"/>
    <property type="match status" value="1"/>
</dbReference>
<dbReference type="RefSeq" id="XP_004991633.1">
    <property type="nucleotide sequence ID" value="XM_004991576.1"/>
</dbReference>
<dbReference type="eggNOG" id="KOG0203">
    <property type="taxonomic scope" value="Eukaryota"/>
</dbReference>
<dbReference type="Gene3D" id="3.40.50.1000">
    <property type="entry name" value="HAD superfamily/HAD-like"/>
    <property type="match status" value="1"/>
</dbReference>
<dbReference type="GO" id="GO:0016887">
    <property type="term" value="F:ATP hydrolysis activity"/>
    <property type="evidence" value="ECO:0007669"/>
    <property type="project" value="InterPro"/>
</dbReference>
<feature type="transmembrane region" description="Helical" evidence="16">
    <location>
        <begin position="880"/>
        <end position="900"/>
    </location>
</feature>
<dbReference type="AlphaFoldDB" id="F2UGG2"/>
<feature type="transmembrane region" description="Helical" evidence="16">
    <location>
        <begin position="358"/>
        <end position="383"/>
    </location>
</feature>
<keyword evidence="10" id="KW-0630">Potassium</keyword>
<keyword evidence="6" id="KW-0597">Phosphoprotein</keyword>
<keyword evidence="8" id="KW-0547">Nucleotide-binding</keyword>
<feature type="region of interest" description="Disordered" evidence="15">
    <location>
        <begin position="35"/>
        <end position="98"/>
    </location>
</feature>
<dbReference type="SUPFAM" id="SSF81653">
    <property type="entry name" value="Calcium ATPase, transduction domain A"/>
    <property type="match status" value="1"/>
</dbReference>
<evidence type="ECO:0000313" key="18">
    <source>
        <dbReference type="EMBL" id="EGD75712.1"/>
    </source>
</evidence>
<dbReference type="PRINTS" id="PR00119">
    <property type="entry name" value="CATATPASE"/>
</dbReference>
<reference evidence="18" key="1">
    <citation type="submission" date="2009-08" db="EMBL/GenBank/DDBJ databases">
        <title>Annotation of Salpingoeca rosetta.</title>
        <authorList>
            <consortium name="The Broad Institute Genome Sequencing Platform"/>
            <person name="Russ C."/>
            <person name="Cuomo C."/>
            <person name="Burger G."/>
            <person name="Gray M.W."/>
            <person name="Holland P.W.H."/>
            <person name="King N."/>
            <person name="Lang F.B.F."/>
            <person name="Roger A.J."/>
            <person name="Ruiz-Trillo I."/>
            <person name="Young S.K."/>
            <person name="Zeng Q."/>
            <person name="Gargeya S."/>
            <person name="Alvarado L."/>
            <person name="Berlin A."/>
            <person name="Chapman S.B."/>
            <person name="Chen Z."/>
            <person name="Freedman E."/>
            <person name="Gellesch M."/>
            <person name="Goldberg J."/>
            <person name="Griggs A."/>
            <person name="Gujja S."/>
            <person name="Heilman E."/>
            <person name="Heiman D."/>
            <person name="Howarth C."/>
            <person name="Mehta T."/>
            <person name="Neiman D."/>
            <person name="Pearson M."/>
            <person name="Roberts A."/>
            <person name="Saif S."/>
            <person name="Shea T."/>
            <person name="Shenoy N."/>
            <person name="Sisk P."/>
            <person name="Stolte C."/>
            <person name="Sykes S."/>
            <person name="White J."/>
            <person name="Yandava C."/>
            <person name="Haas B."/>
            <person name="Nusbaum C."/>
            <person name="Birren B."/>
        </authorList>
    </citation>
    <scope>NUCLEOTIDE SEQUENCE [LARGE SCALE GENOMIC DNA]</scope>
    <source>
        <strain evidence="18">ATCC 50818</strain>
    </source>
</reference>
<feature type="compositionally biased region" description="Low complexity" evidence="15">
    <location>
        <begin position="35"/>
        <end position="61"/>
    </location>
</feature>
<dbReference type="SMART" id="SM00831">
    <property type="entry name" value="Cation_ATPase_N"/>
    <property type="match status" value="1"/>
</dbReference>
<feature type="transmembrane region" description="Helical" evidence="16">
    <location>
        <begin position="1075"/>
        <end position="1092"/>
    </location>
</feature>
<evidence type="ECO:0000256" key="11">
    <source>
        <dbReference type="ARBA" id="ARBA00022967"/>
    </source>
</evidence>
<dbReference type="InterPro" id="IPR005775">
    <property type="entry name" value="P-type_ATPase_IIC"/>
</dbReference>
<keyword evidence="12 16" id="KW-1133">Transmembrane helix</keyword>
<dbReference type="InterPro" id="IPR006068">
    <property type="entry name" value="ATPase_P-typ_cation-transptr_C"/>
</dbReference>
<dbReference type="GO" id="GO:0006883">
    <property type="term" value="P:intracellular sodium ion homeostasis"/>
    <property type="evidence" value="ECO:0007669"/>
    <property type="project" value="TreeGrafter"/>
</dbReference>
<dbReference type="GO" id="GO:0005391">
    <property type="term" value="F:P-type sodium:potassium-exchanging transporter activity"/>
    <property type="evidence" value="ECO:0007669"/>
    <property type="project" value="TreeGrafter"/>
</dbReference>
<dbReference type="InterPro" id="IPR018303">
    <property type="entry name" value="ATPase_P-typ_P_site"/>
</dbReference>
<dbReference type="SUPFAM" id="SSF81665">
    <property type="entry name" value="Calcium ATPase, transmembrane domain M"/>
    <property type="match status" value="1"/>
</dbReference>
<dbReference type="PANTHER" id="PTHR43294:SF21">
    <property type="entry name" value="CATION TRANSPORTING ATPASE"/>
    <property type="match status" value="1"/>
</dbReference>
<evidence type="ECO:0000256" key="3">
    <source>
        <dbReference type="ARBA" id="ARBA00022448"/>
    </source>
</evidence>
<keyword evidence="11" id="KW-1278">Translocase</keyword>
<dbReference type="InterPro" id="IPR044492">
    <property type="entry name" value="P_typ_ATPase_HD_dom"/>
</dbReference>
<dbReference type="PRINTS" id="PR00121">
    <property type="entry name" value="NAKATPASE"/>
</dbReference>
<dbReference type="Pfam" id="PF00690">
    <property type="entry name" value="Cation_ATPase_N"/>
    <property type="match status" value="1"/>
</dbReference>
<dbReference type="InterPro" id="IPR023214">
    <property type="entry name" value="HAD_sf"/>
</dbReference>
<organism evidence="19">
    <name type="scientific">Salpingoeca rosetta (strain ATCC 50818 / BSB-021)</name>
    <dbReference type="NCBI Taxonomy" id="946362"/>
    <lineage>
        <taxon>Eukaryota</taxon>
        <taxon>Choanoflagellata</taxon>
        <taxon>Craspedida</taxon>
        <taxon>Salpingoecidae</taxon>
        <taxon>Salpingoeca</taxon>
    </lineage>
</organism>
<keyword evidence="4" id="KW-1003">Cell membrane</keyword>
<feature type="transmembrane region" description="Helical" evidence="16">
    <location>
        <begin position="196"/>
        <end position="215"/>
    </location>
</feature>
<evidence type="ECO:0000256" key="13">
    <source>
        <dbReference type="ARBA" id="ARBA00023065"/>
    </source>
</evidence>
<dbReference type="Pfam" id="PF13246">
    <property type="entry name" value="Cation_ATPase"/>
    <property type="match status" value="1"/>
</dbReference>
<dbReference type="SFLD" id="SFLDS00003">
    <property type="entry name" value="Haloacid_Dehalogenase"/>
    <property type="match status" value="1"/>
</dbReference>
<evidence type="ECO:0000256" key="15">
    <source>
        <dbReference type="SAM" id="MobiDB-lite"/>
    </source>
</evidence>
<keyword evidence="14 16" id="KW-0472">Membrane</keyword>
<dbReference type="NCBIfam" id="TIGR01106">
    <property type="entry name" value="ATPase-IIC_X-K"/>
    <property type="match status" value="1"/>
</dbReference>
<keyword evidence="3" id="KW-0813">Transport</keyword>
<dbReference type="EMBL" id="GL832973">
    <property type="protein sequence ID" value="EGD75712.1"/>
    <property type="molecule type" value="Genomic_DNA"/>
</dbReference>
<dbReference type="InParanoid" id="F2UGG2"/>
<dbReference type="InterPro" id="IPR036412">
    <property type="entry name" value="HAD-like_sf"/>
</dbReference>
<dbReference type="OrthoDB" id="3352408at2759"/>
<feature type="compositionally biased region" description="Low complexity" evidence="15">
    <location>
        <begin position="80"/>
        <end position="94"/>
    </location>
</feature>
<dbReference type="FunFam" id="1.20.1110.10:FF:000095">
    <property type="entry name" value="Sodium/potassium-transporting ATPase subunit alpha-1"/>
    <property type="match status" value="1"/>
</dbReference>
<dbReference type="Pfam" id="PF00122">
    <property type="entry name" value="E1-E2_ATPase"/>
    <property type="match status" value="1"/>
</dbReference>
<dbReference type="Gene3D" id="2.70.150.10">
    <property type="entry name" value="Calcium-transporting ATPase, cytoplasmic transduction domain A"/>
    <property type="match status" value="1"/>
</dbReference>
<evidence type="ECO:0000256" key="7">
    <source>
        <dbReference type="ARBA" id="ARBA00022692"/>
    </source>
</evidence>
<dbReference type="GO" id="GO:0030007">
    <property type="term" value="P:intracellular potassium ion homeostasis"/>
    <property type="evidence" value="ECO:0007669"/>
    <property type="project" value="TreeGrafter"/>
</dbReference>
<dbReference type="NCBIfam" id="TIGR01494">
    <property type="entry name" value="ATPase_P-type"/>
    <property type="match status" value="2"/>
</dbReference>
<evidence type="ECO:0000256" key="12">
    <source>
        <dbReference type="ARBA" id="ARBA00022989"/>
    </source>
</evidence>
<dbReference type="InterPro" id="IPR001757">
    <property type="entry name" value="P_typ_ATPase"/>
</dbReference>
<dbReference type="InterPro" id="IPR050510">
    <property type="entry name" value="Cation_transp_ATPase_P-type"/>
</dbReference>
<comment type="subcellular location">
    <subcellularLocation>
        <location evidence="1">Cell membrane</location>
        <topology evidence="1">Multi-pass membrane protein</topology>
    </subcellularLocation>
</comment>
<keyword evidence="5" id="KW-0633">Potassium transport</keyword>
<sequence>MSLKFVPGRTTAVDVDSLDELSALRSASYYNATRNSAAQAASSSSTAAANGTAAANNTSSAPQDVKTTSFSADKSGAAEKPQPASSAKPVPKAAQLDEEAEAKVMQIKMYQHQPSLEEIFSEYETSTVGISSAEAKHRLERDGPNILKPHKATPEWVKFLKQMVGGFSSLLWIGSILCFIAYGIQSSEGNPAPDNLFLGVVLSGVVVITGVFSYFQESKSSSVVKKFSKLVPQKCNVWRDGKLMTDVDAATLVVGDVVDIKYGNKVPADIRILEASNLKVDNSSLTGESEPQKRSPECTHEDFRETQNLAFFTTDILVGSGKGLVVATGDNTYIGRIKQLVAETDNDETPIAKEIHHFIMLITSVAVVLGVTFFILAFVFGYFWLDAVIFLIGIIVANVPEGLLATVTVSLTLTALRMADKNVLVKQLESVETLGSTSTICSDKTGTLTQNKMTVAHVFYDGEIKNLGVLERDITFKPEDPSFRALWVIGQLCNTATFVYDEDSTKDMPFQQRKTNGDASESAILKFCDAVGAENTSKGYEESPAYREKNTKVLNIPFNSSNKFAGSVHKTADGREDGKLLFVMKGAPERIIARCSKMLIDGKEVPFTDDLRKKYDLGYEDLGRNGERVLGFAHTYLPKDKYPQDFEFEAEEPFNGLLDLHDMTFVGLMALIDPPREAVPSAVANCQSAGIQVIMVTGDHPITAKAIARSVNIITYDTAEDLAEQRGLTQRGGTKFEELDKHTQQKLHDEARAQVVTGSELRDMSEKDLDRVLQHEQIVFARTSPEQKLQIVQGCQRRGDVVAVTGDGVNDSPALRAADIGVAMGIAGSDVSKGAADMILMDDDFSSIVKGVEEGRLIFDNLKKSIAYTLTSNIPEISPFLIFILVQVPLPLSTIMILAIDLGTDLYPAISLAYERAEDDIMDRPPRDAKSDRLVTGRLLQMTYLQIGVIQALAGFFCYFVVMGDFGFLPSRLPGLRDSWDDEDVEQLRDSYGNEWTYNDRKDVERAAQTSYFVSIVIVQWADLIICKTRMNTVFKQGMRNRNLNFSLVFETCLALFLTYTPGMSSVFQTSPLEWQHFGFPAVSFSLLIFVYDETRRYLMRRYRRNNNNEPGWIQRETYW</sequence>
<dbReference type="PANTHER" id="PTHR43294">
    <property type="entry name" value="SODIUM/POTASSIUM-TRANSPORTING ATPASE SUBUNIT ALPHA"/>
    <property type="match status" value="1"/>
</dbReference>
<evidence type="ECO:0000259" key="17">
    <source>
        <dbReference type="SMART" id="SM00831"/>
    </source>
</evidence>
<feature type="domain" description="Cation-transporting P-type ATPase N-terminal" evidence="17">
    <location>
        <begin position="110"/>
        <end position="183"/>
    </location>
</feature>